<name>A0A804UBN8_MAIZE</name>
<protein>
    <submittedName>
        <fullName evidence="2">Uncharacterized protein</fullName>
    </submittedName>
</protein>
<keyword evidence="3" id="KW-1185">Reference proteome</keyword>
<evidence type="ECO:0000313" key="2">
    <source>
        <dbReference type="EnsemblPlants" id="Zm00001eb287960_P001"/>
    </source>
</evidence>
<evidence type="ECO:0000256" key="1">
    <source>
        <dbReference type="SAM" id="MobiDB-lite"/>
    </source>
</evidence>
<feature type="region of interest" description="Disordered" evidence="1">
    <location>
        <begin position="168"/>
        <end position="263"/>
    </location>
</feature>
<feature type="compositionally biased region" description="Basic and acidic residues" evidence="1">
    <location>
        <begin position="179"/>
        <end position="188"/>
    </location>
</feature>
<dbReference type="AlphaFoldDB" id="A0A804UBN8"/>
<feature type="compositionally biased region" description="Basic and acidic residues" evidence="1">
    <location>
        <begin position="236"/>
        <end position="255"/>
    </location>
</feature>
<reference evidence="2" key="2">
    <citation type="submission" date="2019-07" db="EMBL/GenBank/DDBJ databases">
        <authorList>
            <person name="Seetharam A."/>
            <person name="Woodhouse M."/>
            <person name="Cannon E."/>
        </authorList>
    </citation>
    <scope>NUCLEOTIDE SEQUENCE [LARGE SCALE GENOMIC DNA]</scope>
    <source>
        <strain evidence="2">cv. B73</strain>
    </source>
</reference>
<proteinExistence type="predicted"/>
<reference evidence="3" key="1">
    <citation type="journal article" date="2009" name="Science">
        <title>The B73 maize genome: complexity, diversity, and dynamics.</title>
        <authorList>
            <person name="Schnable P.S."/>
            <person name="Ware D."/>
            <person name="Fulton R.S."/>
            <person name="Stein J.C."/>
            <person name="Wei F."/>
            <person name="Pasternak S."/>
            <person name="Liang C."/>
            <person name="Zhang J."/>
            <person name="Fulton L."/>
            <person name="Graves T.A."/>
            <person name="Minx P."/>
            <person name="Reily A.D."/>
            <person name="Courtney L."/>
            <person name="Kruchowski S.S."/>
            <person name="Tomlinson C."/>
            <person name="Strong C."/>
            <person name="Delehaunty K."/>
            <person name="Fronick C."/>
            <person name="Courtney B."/>
            <person name="Rock S.M."/>
            <person name="Belter E."/>
            <person name="Du F."/>
            <person name="Kim K."/>
            <person name="Abbott R.M."/>
            <person name="Cotton M."/>
            <person name="Levy A."/>
            <person name="Marchetto P."/>
            <person name="Ochoa K."/>
            <person name="Jackson S.M."/>
            <person name="Gillam B."/>
            <person name="Chen W."/>
            <person name="Yan L."/>
            <person name="Higginbotham J."/>
            <person name="Cardenas M."/>
            <person name="Waligorski J."/>
            <person name="Applebaum E."/>
            <person name="Phelps L."/>
            <person name="Falcone J."/>
            <person name="Kanchi K."/>
            <person name="Thane T."/>
            <person name="Scimone A."/>
            <person name="Thane N."/>
            <person name="Henke J."/>
            <person name="Wang T."/>
            <person name="Ruppert J."/>
            <person name="Shah N."/>
            <person name="Rotter K."/>
            <person name="Hodges J."/>
            <person name="Ingenthron E."/>
            <person name="Cordes M."/>
            <person name="Kohlberg S."/>
            <person name="Sgro J."/>
            <person name="Delgado B."/>
            <person name="Mead K."/>
            <person name="Chinwalla A."/>
            <person name="Leonard S."/>
            <person name="Crouse K."/>
            <person name="Collura K."/>
            <person name="Kudrna D."/>
            <person name="Currie J."/>
            <person name="He R."/>
            <person name="Angelova A."/>
            <person name="Rajasekar S."/>
            <person name="Mueller T."/>
            <person name="Lomeli R."/>
            <person name="Scara G."/>
            <person name="Ko A."/>
            <person name="Delaney K."/>
            <person name="Wissotski M."/>
            <person name="Lopez G."/>
            <person name="Campos D."/>
            <person name="Braidotti M."/>
            <person name="Ashley E."/>
            <person name="Golser W."/>
            <person name="Kim H."/>
            <person name="Lee S."/>
            <person name="Lin J."/>
            <person name="Dujmic Z."/>
            <person name="Kim W."/>
            <person name="Talag J."/>
            <person name="Zuccolo A."/>
            <person name="Fan C."/>
            <person name="Sebastian A."/>
            <person name="Kramer M."/>
            <person name="Spiegel L."/>
            <person name="Nascimento L."/>
            <person name="Zutavern T."/>
            <person name="Miller B."/>
            <person name="Ambroise C."/>
            <person name="Muller S."/>
            <person name="Spooner W."/>
            <person name="Narechania A."/>
            <person name="Ren L."/>
            <person name="Wei S."/>
            <person name="Kumari S."/>
            <person name="Faga B."/>
            <person name="Levy M.J."/>
            <person name="McMahan L."/>
            <person name="Van Buren P."/>
            <person name="Vaughn M.W."/>
            <person name="Ying K."/>
            <person name="Yeh C.-T."/>
            <person name="Emrich S.J."/>
            <person name="Jia Y."/>
            <person name="Kalyanaraman A."/>
            <person name="Hsia A.-P."/>
            <person name="Barbazuk W.B."/>
            <person name="Baucom R.S."/>
            <person name="Brutnell T.P."/>
            <person name="Carpita N.C."/>
            <person name="Chaparro C."/>
            <person name="Chia J.-M."/>
            <person name="Deragon J.-M."/>
            <person name="Estill J.C."/>
            <person name="Fu Y."/>
            <person name="Jeddeloh J.A."/>
            <person name="Han Y."/>
            <person name="Lee H."/>
            <person name="Li P."/>
            <person name="Lisch D.R."/>
            <person name="Liu S."/>
            <person name="Liu Z."/>
            <person name="Nagel D.H."/>
            <person name="McCann M.C."/>
            <person name="SanMiguel P."/>
            <person name="Myers A.M."/>
            <person name="Nettleton D."/>
            <person name="Nguyen J."/>
            <person name="Penning B.W."/>
            <person name="Ponnala L."/>
            <person name="Schneider K.L."/>
            <person name="Schwartz D.C."/>
            <person name="Sharma A."/>
            <person name="Soderlund C."/>
            <person name="Springer N.M."/>
            <person name="Sun Q."/>
            <person name="Wang H."/>
            <person name="Waterman M."/>
            <person name="Westerman R."/>
            <person name="Wolfgruber T.K."/>
            <person name="Yang L."/>
            <person name="Yu Y."/>
            <person name="Zhang L."/>
            <person name="Zhou S."/>
            <person name="Zhu Q."/>
            <person name="Bennetzen J.L."/>
            <person name="Dawe R.K."/>
            <person name="Jiang J."/>
            <person name="Jiang N."/>
            <person name="Presting G.G."/>
            <person name="Wessler S.R."/>
            <person name="Aluru S."/>
            <person name="Martienssen R.A."/>
            <person name="Clifton S.W."/>
            <person name="McCombie W.R."/>
            <person name="Wing R.A."/>
            <person name="Wilson R.K."/>
        </authorList>
    </citation>
    <scope>NUCLEOTIDE SEQUENCE [LARGE SCALE GENOMIC DNA]</scope>
    <source>
        <strain evidence="3">cv. B73</strain>
    </source>
</reference>
<organism evidence="2 3">
    <name type="scientific">Zea mays</name>
    <name type="common">Maize</name>
    <dbReference type="NCBI Taxonomy" id="4577"/>
    <lineage>
        <taxon>Eukaryota</taxon>
        <taxon>Viridiplantae</taxon>
        <taxon>Streptophyta</taxon>
        <taxon>Embryophyta</taxon>
        <taxon>Tracheophyta</taxon>
        <taxon>Spermatophyta</taxon>
        <taxon>Magnoliopsida</taxon>
        <taxon>Liliopsida</taxon>
        <taxon>Poales</taxon>
        <taxon>Poaceae</taxon>
        <taxon>PACMAD clade</taxon>
        <taxon>Panicoideae</taxon>
        <taxon>Andropogonodae</taxon>
        <taxon>Andropogoneae</taxon>
        <taxon>Tripsacinae</taxon>
        <taxon>Zea</taxon>
    </lineage>
</organism>
<feature type="region of interest" description="Disordered" evidence="1">
    <location>
        <begin position="76"/>
        <end position="110"/>
    </location>
</feature>
<sequence length="300" mass="32123">MSSTVSENTLKHITKHDKLDRDTDLRELIGVQQPAVGGDEGVELLVLVQHPCVLRHGDVALLKGGGGDLRETRERAAPGLEADVQRVPDHEHDDGDEHGDGGDPEPPAPAHVVLDVHHHRQRQQRRHPHREEVEVEVAPLALRHLPGRLRGDLLLPGLAVELVGAERHDAGPQPAGADGRAEEGEVQRGELPPGGALARGRGAGARRGAERREERGHDEAEHAELVEDGAGDDGPEAAREGVGGERAQDGREAGRAAEVGQQVGRLHQRQVQLLRQVRDHVGAEAGRGEPVADVVPCNPS</sequence>
<dbReference type="Gramene" id="Zm00001eb287960_T001">
    <property type="protein sequence ID" value="Zm00001eb287960_P001"/>
    <property type="gene ID" value="Zm00001eb287960"/>
</dbReference>
<dbReference type="InParanoid" id="A0A804UBN8"/>
<dbReference type="FunCoup" id="A0A804UBN8">
    <property type="interactions" value="473"/>
</dbReference>
<feature type="compositionally biased region" description="Basic and acidic residues" evidence="1">
    <location>
        <begin position="207"/>
        <end position="225"/>
    </location>
</feature>
<dbReference type="Proteomes" id="UP000007305">
    <property type="component" value="Chromosome 6"/>
</dbReference>
<dbReference type="EnsemblPlants" id="Zm00001eb287960_T001">
    <property type="protein sequence ID" value="Zm00001eb287960_P001"/>
    <property type="gene ID" value="Zm00001eb287960"/>
</dbReference>
<evidence type="ECO:0000313" key="3">
    <source>
        <dbReference type="Proteomes" id="UP000007305"/>
    </source>
</evidence>
<feature type="compositionally biased region" description="Basic and acidic residues" evidence="1">
    <location>
        <begin position="83"/>
        <end position="101"/>
    </location>
</feature>
<accession>A0A804UBN8</accession>
<feature type="compositionally biased region" description="Acidic residues" evidence="1">
    <location>
        <begin position="226"/>
        <end position="235"/>
    </location>
</feature>
<reference evidence="2" key="3">
    <citation type="submission" date="2021-05" db="UniProtKB">
        <authorList>
            <consortium name="EnsemblPlants"/>
        </authorList>
    </citation>
    <scope>IDENTIFICATION</scope>
    <source>
        <strain evidence="2">cv. B73</strain>
    </source>
</reference>